<comment type="catalytic activity">
    <reaction evidence="1">
        <text>3',3'-c-di-AMP + H2O = 5'-O-phosphonoadenylyl-(3'-&gt;5')-adenosine + H(+)</text>
        <dbReference type="Rhea" id="RHEA:54420"/>
        <dbReference type="ChEBI" id="CHEBI:15377"/>
        <dbReference type="ChEBI" id="CHEBI:15378"/>
        <dbReference type="ChEBI" id="CHEBI:71500"/>
        <dbReference type="ChEBI" id="CHEBI:138171"/>
    </reaction>
</comment>
<evidence type="ECO:0000256" key="3">
    <source>
        <dbReference type="SAM" id="Phobius"/>
    </source>
</evidence>
<dbReference type="Pfam" id="PF01368">
    <property type="entry name" value="DHH"/>
    <property type="match status" value="1"/>
</dbReference>
<dbReference type="Gene3D" id="3.90.1640.10">
    <property type="entry name" value="inorganic pyrophosphatase (n-terminal core)"/>
    <property type="match status" value="1"/>
</dbReference>
<dbReference type="PANTHER" id="PTHR47618">
    <property type="entry name" value="BIFUNCTIONAL OLIGORIBONUCLEASE AND PAP PHOSPHATASE NRNA"/>
    <property type="match status" value="1"/>
</dbReference>
<keyword evidence="3" id="KW-1133">Transmembrane helix</keyword>
<evidence type="ECO:0000256" key="1">
    <source>
        <dbReference type="PIRNR" id="PIRNR026583"/>
    </source>
</evidence>
<name>A0A9D1JVT7_9FIRM</name>
<evidence type="ECO:0000256" key="2">
    <source>
        <dbReference type="PIRSR" id="PIRSR026583-50"/>
    </source>
</evidence>
<comment type="function">
    <text evidence="1">Has phosphodiesterase (PDE) activity against cyclic-di-AMP (c-di-AMP).</text>
</comment>
<dbReference type="InterPro" id="IPR038763">
    <property type="entry name" value="DHH_sf"/>
</dbReference>
<dbReference type="InterPro" id="IPR014528">
    <property type="entry name" value="GdpP/PdeA"/>
</dbReference>
<dbReference type="SUPFAM" id="SSF64182">
    <property type="entry name" value="DHH phosphoesterases"/>
    <property type="match status" value="1"/>
</dbReference>
<dbReference type="PIRSF" id="PIRSF026583">
    <property type="entry name" value="YybT"/>
    <property type="match status" value="1"/>
</dbReference>
<gene>
    <name evidence="6" type="ORF">IAC18_08220</name>
</gene>
<feature type="domain" description="DDH" evidence="4">
    <location>
        <begin position="358"/>
        <end position="513"/>
    </location>
</feature>
<dbReference type="EMBL" id="DVJK01000234">
    <property type="protein sequence ID" value="HIS67537.1"/>
    <property type="molecule type" value="Genomic_DNA"/>
</dbReference>
<keyword evidence="2" id="KW-0464">Manganese</keyword>
<comment type="similarity">
    <text evidence="1">Belongs to the GdpP/PdeA phosphodiesterase family.</text>
</comment>
<dbReference type="GO" id="GO:0003676">
    <property type="term" value="F:nucleic acid binding"/>
    <property type="evidence" value="ECO:0007669"/>
    <property type="project" value="UniProtKB-UniRule"/>
</dbReference>
<keyword evidence="1" id="KW-0378">Hydrolase</keyword>
<dbReference type="FunFam" id="3.90.1640.10:FF:000002">
    <property type="entry name" value="Cyclic-di-AMP phosphodiesterase"/>
    <property type="match status" value="1"/>
</dbReference>
<dbReference type="Pfam" id="PF24898">
    <property type="entry name" value="GGDEF_GdpP"/>
    <property type="match status" value="1"/>
</dbReference>
<keyword evidence="3" id="KW-0812">Transmembrane</keyword>
<dbReference type="Pfam" id="PF02272">
    <property type="entry name" value="DHHA1"/>
    <property type="match status" value="1"/>
</dbReference>
<protein>
    <recommendedName>
        <fullName evidence="1">Cyclic-di-AMP phosphodiesterase</fullName>
        <ecNumber evidence="1">3.1.4.-</ecNumber>
    </recommendedName>
</protein>
<evidence type="ECO:0000259" key="4">
    <source>
        <dbReference type="Pfam" id="PF01368"/>
    </source>
</evidence>
<dbReference type="InterPro" id="IPR051319">
    <property type="entry name" value="Oligoribo/pAp-PDE_c-di-AMP_PDE"/>
</dbReference>
<dbReference type="Gene3D" id="3.10.310.30">
    <property type="match status" value="1"/>
</dbReference>
<proteinExistence type="inferred from homology"/>
<dbReference type="Gene3D" id="3.30.450.20">
    <property type="entry name" value="PAS domain"/>
    <property type="match status" value="1"/>
</dbReference>
<evidence type="ECO:0000313" key="7">
    <source>
        <dbReference type="Proteomes" id="UP000824001"/>
    </source>
</evidence>
<reference evidence="6" key="2">
    <citation type="journal article" date="2021" name="PeerJ">
        <title>Extensive microbial diversity within the chicken gut microbiome revealed by metagenomics and culture.</title>
        <authorList>
            <person name="Gilroy R."/>
            <person name="Ravi A."/>
            <person name="Getino M."/>
            <person name="Pursley I."/>
            <person name="Horton D.L."/>
            <person name="Alikhan N.F."/>
            <person name="Baker D."/>
            <person name="Gharbi K."/>
            <person name="Hall N."/>
            <person name="Watson M."/>
            <person name="Adriaenssens E.M."/>
            <person name="Foster-Nyarko E."/>
            <person name="Jarju S."/>
            <person name="Secka A."/>
            <person name="Antonio M."/>
            <person name="Oren A."/>
            <person name="Chaudhuri R.R."/>
            <person name="La Ragione R."/>
            <person name="Hildebrand F."/>
            <person name="Pallen M.J."/>
        </authorList>
    </citation>
    <scope>NUCLEOTIDE SEQUENCE</scope>
    <source>
        <strain evidence="6">ChiHjej10B9-9673</strain>
    </source>
</reference>
<keyword evidence="1" id="KW-1003">Cell membrane</keyword>
<evidence type="ECO:0000259" key="5">
    <source>
        <dbReference type="Pfam" id="PF02272"/>
    </source>
</evidence>
<accession>A0A9D1JVT7</accession>
<evidence type="ECO:0000313" key="6">
    <source>
        <dbReference type="EMBL" id="HIS67537.1"/>
    </source>
</evidence>
<feature type="transmembrane region" description="Helical" evidence="3">
    <location>
        <begin position="15"/>
        <end position="32"/>
    </location>
</feature>
<dbReference type="Proteomes" id="UP000824001">
    <property type="component" value="Unassembled WGS sequence"/>
</dbReference>
<dbReference type="GO" id="GO:0016787">
    <property type="term" value="F:hydrolase activity"/>
    <property type="evidence" value="ECO:0007669"/>
    <property type="project" value="UniProtKB-UniRule"/>
</dbReference>
<dbReference type="AlphaFoldDB" id="A0A9D1JVT7"/>
<comment type="subcellular location">
    <subcellularLocation>
        <location evidence="1">Cell membrane</location>
    </subcellularLocation>
</comment>
<feature type="domain" description="DHHA1" evidence="5">
    <location>
        <begin position="583"/>
        <end position="666"/>
    </location>
</feature>
<comment type="cofactor">
    <cofactor evidence="2">
        <name>Mn(2+)</name>
        <dbReference type="ChEBI" id="CHEBI:29035"/>
    </cofactor>
    <text evidence="2">For phosphodiesterase activity, probably binds 2 Mn(2+) per subunit.</text>
</comment>
<dbReference type="GO" id="GO:0046872">
    <property type="term" value="F:metal ion binding"/>
    <property type="evidence" value="ECO:0007669"/>
    <property type="project" value="UniProtKB-KW"/>
</dbReference>
<dbReference type="GO" id="GO:0005886">
    <property type="term" value="C:plasma membrane"/>
    <property type="evidence" value="ECO:0007669"/>
    <property type="project" value="UniProtKB-SubCell"/>
</dbReference>
<dbReference type="PANTHER" id="PTHR47618:SF2">
    <property type="entry name" value="CYCLIC-DI-AMP PHOSPHODIESTERASE GDPP"/>
    <property type="match status" value="1"/>
</dbReference>
<feature type="binding site" evidence="2">
    <location>
        <position position="461"/>
    </location>
    <ligand>
        <name>Mn(2+)</name>
        <dbReference type="ChEBI" id="CHEBI:29035"/>
        <label>2</label>
    </ligand>
</feature>
<dbReference type="EC" id="3.1.4.-" evidence="1"/>
<keyword evidence="1 3" id="KW-0472">Membrane</keyword>
<feature type="binding site" evidence="2">
    <location>
        <position position="437"/>
    </location>
    <ligand>
        <name>Mn(2+)</name>
        <dbReference type="ChEBI" id="CHEBI:29035"/>
        <label>2</label>
    </ligand>
</feature>
<comment type="caution">
    <text evidence="6">The sequence shown here is derived from an EMBL/GenBank/DDBJ whole genome shotgun (WGS) entry which is preliminary data.</text>
</comment>
<organism evidence="6 7">
    <name type="scientific">Candidatus Scatomorpha merdipullorum</name>
    <dbReference type="NCBI Taxonomy" id="2840927"/>
    <lineage>
        <taxon>Bacteria</taxon>
        <taxon>Bacillati</taxon>
        <taxon>Bacillota</taxon>
        <taxon>Clostridia</taxon>
        <taxon>Eubacteriales</taxon>
        <taxon>Candidatus Scatomorpha</taxon>
    </lineage>
</organism>
<feature type="binding site" evidence="2">
    <location>
        <position position="368"/>
    </location>
    <ligand>
        <name>Mn(2+)</name>
        <dbReference type="ChEBI" id="CHEBI:29035"/>
        <label>1</label>
    </ligand>
</feature>
<sequence length="668" mass="74262">MRLNKKIKHLAEPSGRLYLVVLIAFTAASLLFGQYILAAAEGAIVLLLIISSLFIGRRRRRELMEYIESVTYDADTAKNNTLLNFPLPMAVFSLNDLRVIWANQIFFNMCGVSGSRFEARLDTLVPEFSAKWLLEGKTQSPGLMAINGRKYQIHGNIIRPGEDEESASHGFMGIAYWVDVTEYDDVRIRYEETRPVVSVLIIDNYDELIRSQPERVKNDLRDAVEDLINQYWEGRDAVIRRFDRDRYIVIFEERYLEELRRNKFALLEQAHSVTSPSGIHATLSLGLGHDGAGFAEDWQFASLAAEMALSRGGDQAVIKNRLSFEFFGGRGSEIETRTKVKSRVMANALAELVADSSRVFVMGHRYADLDAVGADAAVCCLARKKGKLCKIVIDPDKNASALLIERLKAEPEYKNAFITPQEAMLQADGRSLLVVVDTNRPEQVEDANLLAAMNRVAVIDHHRRAATYIQNAALTFYEPYASSVCELMSEVLQEVCESEDILRCEAEAMLAGIVLDTKNFTIRTGERTFEAAAFLRRCGADTTEVKKLLQNDMEDTVARYRIMQNAQLYRGSIAVAAPETPQDRIIIAQAADELLNISGVEVSFVVSPTEDGGANISARSIGDINVQVIMEKLGGGGNRSAAACQIPNTTLRDAVNALFAAIDEYLDG</sequence>
<feature type="binding site" evidence="2">
    <location>
        <position position="364"/>
    </location>
    <ligand>
        <name>Mn(2+)</name>
        <dbReference type="ChEBI" id="CHEBI:29035"/>
        <label>1</label>
    </ligand>
</feature>
<dbReference type="InterPro" id="IPR001667">
    <property type="entry name" value="DDH_dom"/>
</dbReference>
<feature type="binding site" evidence="2">
    <location>
        <position position="370"/>
    </location>
    <ligand>
        <name>Mn(2+)</name>
        <dbReference type="ChEBI" id="CHEBI:29035"/>
        <label>2</label>
    </ligand>
</feature>
<feature type="binding site" evidence="2">
    <location>
        <position position="437"/>
    </location>
    <ligand>
        <name>Mn(2+)</name>
        <dbReference type="ChEBI" id="CHEBI:29035"/>
        <label>1</label>
    </ligand>
</feature>
<feature type="binding site" evidence="2">
    <location>
        <position position="516"/>
    </location>
    <ligand>
        <name>Mn(2+)</name>
        <dbReference type="ChEBI" id="CHEBI:29035"/>
        <label>2</label>
    </ligand>
</feature>
<keyword evidence="2" id="KW-0479">Metal-binding</keyword>
<reference evidence="6" key="1">
    <citation type="submission" date="2020-10" db="EMBL/GenBank/DDBJ databases">
        <authorList>
            <person name="Gilroy R."/>
        </authorList>
    </citation>
    <scope>NUCLEOTIDE SEQUENCE</scope>
    <source>
        <strain evidence="6">ChiHjej10B9-9673</strain>
    </source>
</reference>
<dbReference type="InterPro" id="IPR003156">
    <property type="entry name" value="DHHA1_dom"/>
</dbReference>